<dbReference type="NCBIfam" id="TIGR00374">
    <property type="entry name" value="flippase-like domain"/>
    <property type="match status" value="1"/>
</dbReference>
<dbReference type="Proteomes" id="UP001060336">
    <property type="component" value="Chromosome"/>
</dbReference>
<evidence type="ECO:0000313" key="7">
    <source>
        <dbReference type="EMBL" id="UUX48410.1"/>
    </source>
</evidence>
<evidence type="ECO:0000256" key="3">
    <source>
        <dbReference type="ARBA" id="ARBA00022692"/>
    </source>
</evidence>
<comment type="subcellular location">
    <subcellularLocation>
        <location evidence="1">Cell membrane</location>
        <topology evidence="1">Multi-pass membrane protein</topology>
    </subcellularLocation>
</comment>
<evidence type="ECO:0000256" key="1">
    <source>
        <dbReference type="ARBA" id="ARBA00004651"/>
    </source>
</evidence>
<keyword evidence="3 6" id="KW-0812">Transmembrane</keyword>
<feature type="transmembrane region" description="Helical" evidence="6">
    <location>
        <begin position="151"/>
        <end position="173"/>
    </location>
</feature>
<evidence type="ECO:0000256" key="2">
    <source>
        <dbReference type="ARBA" id="ARBA00022475"/>
    </source>
</evidence>
<protein>
    <submittedName>
        <fullName evidence="7">Flippase-like domain-containing protein</fullName>
    </submittedName>
</protein>
<feature type="transmembrane region" description="Helical" evidence="6">
    <location>
        <begin position="278"/>
        <end position="301"/>
    </location>
</feature>
<keyword evidence="8" id="KW-1185">Reference proteome</keyword>
<evidence type="ECO:0000256" key="4">
    <source>
        <dbReference type="ARBA" id="ARBA00022989"/>
    </source>
</evidence>
<dbReference type="GO" id="GO:0005886">
    <property type="term" value="C:plasma membrane"/>
    <property type="evidence" value="ECO:0007669"/>
    <property type="project" value="UniProtKB-SubCell"/>
</dbReference>
<dbReference type="KEGG" id="naci:NUH88_13405"/>
<feature type="transmembrane region" description="Helical" evidence="6">
    <location>
        <begin position="198"/>
        <end position="224"/>
    </location>
</feature>
<feature type="transmembrane region" description="Helical" evidence="6">
    <location>
        <begin position="41"/>
        <end position="62"/>
    </location>
</feature>
<keyword evidence="4 6" id="KW-1133">Transmembrane helix</keyword>
<feature type="transmembrane region" description="Helical" evidence="6">
    <location>
        <begin position="236"/>
        <end position="258"/>
    </location>
</feature>
<dbReference type="EMBL" id="CP102480">
    <property type="protein sequence ID" value="UUX48410.1"/>
    <property type="molecule type" value="Genomic_DNA"/>
</dbReference>
<organism evidence="7 8">
    <name type="scientific">Nisaea acidiphila</name>
    <dbReference type="NCBI Taxonomy" id="1862145"/>
    <lineage>
        <taxon>Bacteria</taxon>
        <taxon>Pseudomonadati</taxon>
        <taxon>Pseudomonadota</taxon>
        <taxon>Alphaproteobacteria</taxon>
        <taxon>Rhodospirillales</taxon>
        <taxon>Thalassobaculaceae</taxon>
        <taxon>Nisaea</taxon>
    </lineage>
</organism>
<dbReference type="InterPro" id="IPR022791">
    <property type="entry name" value="L-PG_synthase/AglD"/>
</dbReference>
<dbReference type="PANTHER" id="PTHR40277:SF1">
    <property type="entry name" value="BLL5419 PROTEIN"/>
    <property type="match status" value="1"/>
</dbReference>
<keyword evidence="5 6" id="KW-0472">Membrane</keyword>
<proteinExistence type="predicted"/>
<reference evidence="7" key="1">
    <citation type="submission" date="2022-08" db="EMBL/GenBank/DDBJ databases">
        <title>Nisaea acidiphila sp. nov., isolated from a marine algal debris and emended description of the genus Nisaea Urios et al. 2008.</title>
        <authorList>
            <person name="Kwon K."/>
        </authorList>
    </citation>
    <scope>NUCLEOTIDE SEQUENCE</scope>
    <source>
        <strain evidence="7">MEBiC11861</strain>
    </source>
</reference>
<accession>A0A9J7AN86</accession>
<evidence type="ECO:0000256" key="6">
    <source>
        <dbReference type="SAM" id="Phobius"/>
    </source>
</evidence>
<dbReference type="PANTHER" id="PTHR40277">
    <property type="entry name" value="BLL5419 PROTEIN"/>
    <property type="match status" value="1"/>
</dbReference>
<dbReference type="RefSeq" id="WP_257766917.1">
    <property type="nucleotide sequence ID" value="NZ_CP102480.1"/>
</dbReference>
<sequence length="318" mass="33902">MTFKLLVKIAVSLGLIGSLFYQVDFSRLVSAALSPSLPLLALVVGIVILQFCVGACRWFLLIRGTGVPLSPWQTFRILLAGMFFNQALPGSLSADTVRIWLVSRHGLPLSRAASTVLLDRTAGLVSILTLLVVTSVTVAKVAPDPNLSTVAILVVGGALVLLAMGLSSADWIADMIEDHRFGRPFAAMLRDSRMLWRAGYQSAVVIGLSYLLHIISALGLWVVFRSISVEVDFLMVLGALPLVILGTLLPISVGGWGVREGLMVGIFVMTGMPAEHALAASILWGISVIVAASLGGLLWVLSRPRKERIGNVIPTAGE</sequence>
<feature type="transmembrane region" description="Helical" evidence="6">
    <location>
        <begin position="121"/>
        <end position="139"/>
    </location>
</feature>
<name>A0A9J7AN86_9PROT</name>
<dbReference type="Pfam" id="PF03706">
    <property type="entry name" value="LPG_synthase_TM"/>
    <property type="match status" value="1"/>
</dbReference>
<feature type="transmembrane region" description="Helical" evidence="6">
    <location>
        <begin position="74"/>
        <end position="101"/>
    </location>
</feature>
<evidence type="ECO:0000313" key="8">
    <source>
        <dbReference type="Proteomes" id="UP001060336"/>
    </source>
</evidence>
<evidence type="ECO:0000256" key="5">
    <source>
        <dbReference type="ARBA" id="ARBA00023136"/>
    </source>
</evidence>
<keyword evidence="2" id="KW-1003">Cell membrane</keyword>
<dbReference type="AlphaFoldDB" id="A0A9J7AN86"/>
<gene>
    <name evidence="7" type="ORF">NUH88_13405</name>
</gene>